<evidence type="ECO:0000256" key="1">
    <source>
        <dbReference type="ARBA" id="ARBA00008140"/>
    </source>
</evidence>
<dbReference type="OrthoDB" id="21221at2759"/>
<dbReference type="GO" id="GO:0008233">
    <property type="term" value="F:peptidase activity"/>
    <property type="evidence" value="ECO:0007669"/>
    <property type="project" value="UniProtKB-KW"/>
</dbReference>
<keyword evidence="3" id="KW-0378">Hydrolase</keyword>
<dbReference type="RefSeq" id="XP_018709743.1">
    <property type="nucleotide sequence ID" value="XM_018858115.1"/>
</dbReference>
<accession>A0A1A0H599</accession>
<keyword evidence="2" id="KW-0645">Protease</keyword>
<organism evidence="5 6">
    <name type="scientific">Metschnikowia bicuspidata var. bicuspidata NRRL YB-4993</name>
    <dbReference type="NCBI Taxonomy" id="869754"/>
    <lineage>
        <taxon>Eukaryota</taxon>
        <taxon>Fungi</taxon>
        <taxon>Dikarya</taxon>
        <taxon>Ascomycota</taxon>
        <taxon>Saccharomycotina</taxon>
        <taxon>Pichiomycetes</taxon>
        <taxon>Metschnikowiaceae</taxon>
        <taxon>Metschnikowia</taxon>
    </lineage>
</organism>
<dbReference type="PROSITE" id="PS51858">
    <property type="entry name" value="PPPDE"/>
    <property type="match status" value="1"/>
</dbReference>
<evidence type="ECO:0000256" key="2">
    <source>
        <dbReference type="ARBA" id="ARBA00022670"/>
    </source>
</evidence>
<feature type="domain" description="PPPDE" evidence="4">
    <location>
        <begin position="5"/>
        <end position="150"/>
    </location>
</feature>
<comment type="caution">
    <text evidence="5">The sequence shown here is derived from an EMBL/GenBank/DDBJ whole genome shotgun (WGS) entry which is preliminary data.</text>
</comment>
<evidence type="ECO:0000259" key="4">
    <source>
        <dbReference type="PROSITE" id="PS51858"/>
    </source>
</evidence>
<comment type="similarity">
    <text evidence="1">Belongs to the DeSI family.</text>
</comment>
<dbReference type="STRING" id="869754.A0A1A0H599"/>
<dbReference type="Proteomes" id="UP000092555">
    <property type="component" value="Unassembled WGS sequence"/>
</dbReference>
<dbReference type="GO" id="GO:0006508">
    <property type="term" value="P:proteolysis"/>
    <property type="evidence" value="ECO:0007669"/>
    <property type="project" value="UniProtKB-KW"/>
</dbReference>
<dbReference type="GeneID" id="30031091"/>
<proteinExistence type="inferred from homology"/>
<dbReference type="PANTHER" id="PTHR12378:SF7">
    <property type="entry name" value="DESUMOYLATING ISOPEPTIDASE 1"/>
    <property type="match status" value="1"/>
</dbReference>
<dbReference type="Pfam" id="PF05903">
    <property type="entry name" value="Peptidase_C97"/>
    <property type="match status" value="1"/>
</dbReference>
<gene>
    <name evidence="5" type="ORF">METBIDRAFT_47026</name>
</gene>
<dbReference type="AlphaFoldDB" id="A0A1A0H599"/>
<evidence type="ECO:0000256" key="3">
    <source>
        <dbReference type="ARBA" id="ARBA00022801"/>
    </source>
</evidence>
<dbReference type="InterPro" id="IPR008580">
    <property type="entry name" value="PPPDE_dom"/>
</dbReference>
<evidence type="ECO:0000313" key="5">
    <source>
        <dbReference type="EMBL" id="OBA19211.1"/>
    </source>
</evidence>
<dbReference type="PANTHER" id="PTHR12378">
    <property type="entry name" value="DESUMOYLATING ISOPEPTIDASE"/>
    <property type="match status" value="1"/>
</dbReference>
<sequence length="164" mass="18165">MDEEFPVKVYVYDLSHGLAAVYSPIVLGSKIDAIYHTSAVIYGQEFYIDQGIQVCTKPGTTKYGTPIEVLDMGTTLIDQDTFHDFLQDLRDHDEGKYNAPAYDLFDNNCNHFTDVLLEFSVGRNLEDRILKLPQQVLANPNGQLLRQMLGGGSGGASGNAHFGF</sequence>
<dbReference type="Gene3D" id="3.90.1720.30">
    <property type="entry name" value="PPPDE domains"/>
    <property type="match status" value="1"/>
</dbReference>
<dbReference type="SMART" id="SM01179">
    <property type="entry name" value="DUF862"/>
    <property type="match status" value="1"/>
</dbReference>
<dbReference type="InterPro" id="IPR042266">
    <property type="entry name" value="PPPDE_sf"/>
</dbReference>
<name>A0A1A0H599_9ASCO</name>
<dbReference type="GO" id="GO:0070646">
    <property type="term" value="P:protein modification by small protein removal"/>
    <property type="evidence" value="ECO:0007669"/>
    <property type="project" value="TreeGrafter"/>
</dbReference>
<dbReference type="EMBL" id="LXTC01000007">
    <property type="protein sequence ID" value="OBA19211.1"/>
    <property type="molecule type" value="Genomic_DNA"/>
</dbReference>
<reference evidence="5 6" key="1">
    <citation type="submission" date="2016-05" db="EMBL/GenBank/DDBJ databases">
        <title>Comparative genomics of biotechnologically important yeasts.</title>
        <authorList>
            <consortium name="DOE Joint Genome Institute"/>
            <person name="Riley R."/>
            <person name="Haridas S."/>
            <person name="Wolfe K.H."/>
            <person name="Lopes M.R."/>
            <person name="Hittinger C.T."/>
            <person name="Goker M."/>
            <person name="Salamov A."/>
            <person name="Wisecaver J."/>
            <person name="Long T.M."/>
            <person name="Aerts A.L."/>
            <person name="Barry K."/>
            <person name="Choi C."/>
            <person name="Clum A."/>
            <person name="Coughlan A.Y."/>
            <person name="Deshpande S."/>
            <person name="Douglass A.P."/>
            <person name="Hanson S.J."/>
            <person name="Klenk H.-P."/>
            <person name="LaButti K."/>
            <person name="Lapidus A."/>
            <person name="Lindquist E."/>
            <person name="Lipzen A."/>
            <person name="Meier-kolthoff J.P."/>
            <person name="Ohm R.A."/>
            <person name="Otillar R.P."/>
            <person name="Pangilinan J."/>
            <person name="Peng Y."/>
            <person name="Rokas A."/>
            <person name="Rosa C.A."/>
            <person name="Scheuner C."/>
            <person name="Sibirny A.A."/>
            <person name="Slot J.C."/>
            <person name="Stielow J.B."/>
            <person name="Sun H."/>
            <person name="Kurtzman C.P."/>
            <person name="Blackwell M."/>
            <person name="Grigoriev I.V."/>
            <person name="Jeffries T.W."/>
        </authorList>
    </citation>
    <scope>NUCLEOTIDE SEQUENCE [LARGE SCALE GENOMIC DNA]</scope>
    <source>
        <strain evidence="5 6">NRRL YB-4993</strain>
    </source>
</reference>
<evidence type="ECO:0000313" key="6">
    <source>
        <dbReference type="Proteomes" id="UP000092555"/>
    </source>
</evidence>
<protein>
    <submittedName>
        <fullName evidence="5">DUF862-domain-containing protein</fullName>
    </submittedName>
</protein>
<keyword evidence="6" id="KW-1185">Reference proteome</keyword>